<sequence>MLSLAVAVIPAQGQDQEKVELKIQLPKPMFIGTPRNIKTPNLEPITGKPRGPFFVPKGTELVSLKKPVTSSDPQPVIGELSYVTDGEKSGEDGYFVELGPGPQWVQIDLKQPYLIQAIVVWHYHSQARVYRDVIVQVSEDKDFVNGVVTLFNNDHDNSSGLGAGRDKEYIETNEGRLIDGKGTKARYVRLWSNGNTSNDMNHYVEVEVYGQPVK</sequence>
<evidence type="ECO:0000313" key="2">
    <source>
        <dbReference type="Proteomes" id="UP000257323"/>
    </source>
</evidence>
<dbReference type="InterPro" id="IPR008979">
    <property type="entry name" value="Galactose-bd-like_sf"/>
</dbReference>
<organism evidence="1 2">
    <name type="scientific">Candidatus Saccharicenans subterraneus</name>
    <dbReference type="NCBI Taxonomy" id="2508984"/>
    <lineage>
        <taxon>Bacteria</taxon>
        <taxon>Candidatus Aminicenantota</taxon>
        <taxon>Candidatus Aminicenantia</taxon>
        <taxon>Candidatus Aminicenantales</taxon>
        <taxon>Candidatus Saccharicenantaceae</taxon>
        <taxon>Candidatus Saccharicenans</taxon>
    </lineage>
</organism>
<dbReference type="EMBL" id="QUAH01000015">
    <property type="protein sequence ID" value="RFT14942.1"/>
    <property type="molecule type" value="Genomic_DNA"/>
</dbReference>
<name>A0A3E2BJW1_9BACT</name>
<dbReference type="SUPFAM" id="SSF49785">
    <property type="entry name" value="Galactose-binding domain-like"/>
    <property type="match status" value="1"/>
</dbReference>
<dbReference type="Pfam" id="PF22633">
    <property type="entry name" value="F5_F8_type_C_2"/>
    <property type="match status" value="1"/>
</dbReference>
<dbReference type="Proteomes" id="UP000257323">
    <property type="component" value="Unassembled WGS sequence"/>
</dbReference>
<comment type="caution">
    <text evidence="1">The sequence shown here is derived from an EMBL/GenBank/DDBJ whole genome shotgun (WGS) entry which is preliminary data.</text>
</comment>
<proteinExistence type="predicted"/>
<gene>
    <name evidence="1" type="ORF">OP8BY_1142</name>
</gene>
<protein>
    <submittedName>
        <fullName evidence="1">Uncharacterized protein</fullName>
    </submittedName>
</protein>
<reference evidence="1 2" key="1">
    <citation type="submission" date="2018-08" db="EMBL/GenBank/DDBJ databases">
        <title>Genome analysis of the thermophilic bacterium of the candidate phylum Aminicenantes from deep subsurface aquifer revealed its physiology and ecological role.</title>
        <authorList>
            <person name="Kadnikov V.V."/>
            <person name="Mardanov A.V."/>
            <person name="Beletsky A.V."/>
            <person name="Karnachuk O.V."/>
            <person name="Ravin N.V."/>
        </authorList>
    </citation>
    <scope>NUCLEOTIDE SEQUENCE [LARGE SCALE GENOMIC DNA]</scope>
    <source>
        <strain evidence="1">BY38</strain>
    </source>
</reference>
<dbReference type="AlphaFoldDB" id="A0A3E2BJW1"/>
<accession>A0A3E2BJW1</accession>
<dbReference type="Gene3D" id="2.60.120.260">
    <property type="entry name" value="Galactose-binding domain-like"/>
    <property type="match status" value="1"/>
</dbReference>
<evidence type="ECO:0000313" key="1">
    <source>
        <dbReference type="EMBL" id="RFT14942.1"/>
    </source>
</evidence>